<comment type="caution">
    <text evidence="2">The sequence shown here is derived from an EMBL/GenBank/DDBJ whole genome shotgun (WGS) entry which is preliminary data.</text>
</comment>
<dbReference type="CDD" id="cd00761">
    <property type="entry name" value="Glyco_tranf_GTA_type"/>
    <property type="match status" value="1"/>
</dbReference>
<keyword evidence="3" id="KW-1185">Reference proteome</keyword>
<dbReference type="RefSeq" id="WP_215617019.1">
    <property type="nucleotide sequence ID" value="NZ_JADOER010000004.1"/>
</dbReference>
<dbReference type="InterPro" id="IPR001173">
    <property type="entry name" value="Glyco_trans_2-like"/>
</dbReference>
<organism evidence="2 3">
    <name type="scientific">Leptothoe kymatousa TAU-MAC 1615</name>
    <dbReference type="NCBI Taxonomy" id="2364775"/>
    <lineage>
        <taxon>Bacteria</taxon>
        <taxon>Bacillati</taxon>
        <taxon>Cyanobacteriota</taxon>
        <taxon>Cyanophyceae</taxon>
        <taxon>Nodosilineales</taxon>
        <taxon>Cymatolegaceae</taxon>
        <taxon>Leptothoe</taxon>
        <taxon>Leptothoe kymatousa</taxon>
    </lineage>
</organism>
<gene>
    <name evidence="2" type="ORF">IXB28_02740</name>
</gene>
<name>A0ABS5XZW9_9CYAN</name>
<dbReference type="PANTHER" id="PTHR22916">
    <property type="entry name" value="GLYCOSYLTRANSFERASE"/>
    <property type="match status" value="1"/>
</dbReference>
<proteinExistence type="predicted"/>
<protein>
    <submittedName>
        <fullName evidence="2">Glycosyltransferase family 2 protein</fullName>
    </submittedName>
</protein>
<evidence type="ECO:0000313" key="3">
    <source>
        <dbReference type="Proteomes" id="UP001196661"/>
    </source>
</evidence>
<dbReference type="Pfam" id="PF00535">
    <property type="entry name" value="Glycos_transf_2"/>
    <property type="match status" value="1"/>
</dbReference>
<dbReference type="PANTHER" id="PTHR22916:SF3">
    <property type="entry name" value="UDP-GLCNAC:BETAGAL BETA-1,3-N-ACETYLGLUCOSAMINYLTRANSFERASE-LIKE PROTEIN 1"/>
    <property type="match status" value="1"/>
</dbReference>
<evidence type="ECO:0000259" key="1">
    <source>
        <dbReference type="Pfam" id="PF00535"/>
    </source>
</evidence>
<dbReference type="Proteomes" id="UP001196661">
    <property type="component" value="Unassembled WGS sequence"/>
</dbReference>
<dbReference type="InterPro" id="IPR029044">
    <property type="entry name" value="Nucleotide-diphossugar_trans"/>
</dbReference>
<dbReference type="EMBL" id="JADOER010000004">
    <property type="protein sequence ID" value="MBT9311111.1"/>
    <property type="molecule type" value="Genomic_DNA"/>
</dbReference>
<evidence type="ECO:0000313" key="2">
    <source>
        <dbReference type="EMBL" id="MBT9311111.1"/>
    </source>
</evidence>
<dbReference type="SUPFAM" id="SSF53448">
    <property type="entry name" value="Nucleotide-diphospho-sugar transferases"/>
    <property type="match status" value="1"/>
</dbReference>
<feature type="domain" description="Glycosyltransferase 2-like" evidence="1">
    <location>
        <begin position="7"/>
        <end position="167"/>
    </location>
</feature>
<reference evidence="2 3" key="1">
    <citation type="journal article" date="2021" name="Mar. Drugs">
        <title>Genome Reduction and Secondary Metabolism of the Marine Sponge-Associated Cyanobacterium Leptothoe.</title>
        <authorList>
            <person name="Konstantinou D."/>
            <person name="Popin R.V."/>
            <person name="Fewer D.P."/>
            <person name="Sivonen K."/>
            <person name="Gkelis S."/>
        </authorList>
    </citation>
    <scope>NUCLEOTIDE SEQUENCE [LARGE SCALE GENOMIC DNA]</scope>
    <source>
        <strain evidence="2 3">TAU-MAC 1615</strain>
    </source>
</reference>
<dbReference type="Gene3D" id="3.90.550.10">
    <property type="entry name" value="Spore Coat Polysaccharide Biosynthesis Protein SpsA, Chain A"/>
    <property type="match status" value="1"/>
</dbReference>
<sequence length="332" mass="37675">MKRKLVSVVIPVYKAEDFVGKTIHSVLGQTYKELEIIIVDDGSPDRSIDVCRGFDDPRIKIIQQANRGLAGARNTGIRNSIGDYIALIDADDLWTKDKIEKHVAHLESSPEIGISFSYSELIDEHDKSTGLKQIPTKIKDITPPYILRRNPIGNGSTPVFKREVFKDIEFKANLYGTEETFYFDESFKRAEDVECWLRIAVETKWGCEGIPELLTLYRVNPGGLSASVLMQYEYLEKIIDKYNSAYPEIFSDVVSLAKAYFQRYIARRAVSMRDGTLAVKMLHRALASDLRILVEEPIKTLVTMGAAYFLYLVPIKLYIQLEQAAMNLAKGF</sequence>
<accession>A0ABS5XZW9</accession>